<keyword evidence="3" id="KW-0732">Signal</keyword>
<protein>
    <submittedName>
        <fullName evidence="4">Uncharacterized protein</fullName>
    </submittedName>
</protein>
<dbReference type="Proteomes" id="UP000229740">
    <property type="component" value="Unassembled WGS sequence"/>
</dbReference>
<feature type="chain" id="PRO_5013909171" evidence="3">
    <location>
        <begin position="34"/>
        <end position="1340"/>
    </location>
</feature>
<dbReference type="PROSITE" id="PS51125">
    <property type="entry name" value="NHL"/>
    <property type="match status" value="1"/>
</dbReference>
<dbReference type="InterPro" id="IPR011042">
    <property type="entry name" value="6-blade_b-propeller_TolB-like"/>
</dbReference>
<evidence type="ECO:0000313" key="4">
    <source>
        <dbReference type="EMBL" id="PID58319.1"/>
    </source>
</evidence>
<evidence type="ECO:0000256" key="1">
    <source>
        <dbReference type="ARBA" id="ARBA00022737"/>
    </source>
</evidence>
<name>A0A2G6E887_9BACT</name>
<dbReference type="GO" id="GO:0008270">
    <property type="term" value="F:zinc ion binding"/>
    <property type="evidence" value="ECO:0007669"/>
    <property type="project" value="UniProtKB-KW"/>
</dbReference>
<dbReference type="InterPro" id="IPR050952">
    <property type="entry name" value="TRIM-NHL_E3_ligases"/>
</dbReference>
<comment type="caution">
    <text evidence="4">The sequence shown here is derived from an EMBL/GenBank/DDBJ whole genome shotgun (WGS) entry which is preliminary data.</text>
</comment>
<dbReference type="Gene3D" id="2.120.10.30">
    <property type="entry name" value="TolB, C-terminal domain"/>
    <property type="match status" value="1"/>
</dbReference>
<dbReference type="InterPro" id="IPR001258">
    <property type="entry name" value="NHL_repeat"/>
</dbReference>
<dbReference type="PANTHER" id="PTHR24104">
    <property type="entry name" value="E3 UBIQUITIN-PROTEIN LIGASE NHLRC1-RELATED"/>
    <property type="match status" value="1"/>
</dbReference>
<gene>
    <name evidence="4" type="ORF">CSB45_04430</name>
</gene>
<evidence type="ECO:0000256" key="2">
    <source>
        <dbReference type="PROSITE-ProRule" id="PRU00504"/>
    </source>
</evidence>
<accession>A0A2G6E887</accession>
<sequence>MKGLTLHHSFSKYIWALLLMAALTSALSRPAWAECSGITLAQDDFECGHAGCNPFTWGNVGWSSGNSSISGSGNPHGTGGHSLKMDESNPISQRLVSNSINAQNVIIQFWFNPSSVDSTDEAVNVFVNGSEICSVAHNGFSGTPAPLFSAAAGQWGFASCPAAISSGGTTFLLEFQGPNLRGNDAYLIDDVEICAPVIQVGIHGIRYHDGDSIIVYEDESLPVDITLLPPGTIAVALSSSLLGSVSASSTSVVLNAEGHGQVTLKGAPSFTGTTGTVTFSHPKAPPITLHVKALKRAPISGEGFRTPTFFMTAANDWLHNFYDSNLSSGKSTPSPVDDYDDPDTDNFNKIILMDSNLFPIHTALGGELEMPNIMMRNWTTGIRGQSPSVNDYMNRSVAAVANYIPATTAIPLAYGSHRELKAIGMRDHLEWVYVVDPANHNVRRYKFVKTNDTLPGDPYWDASYNKDTKGYYQDESTNPGFGGAISPTASKPEANCPSCDPNYWYVVDYTQSLDAYNGQCPLRYYDADRDGQADIKFAMYARHQNPSVPVSSPPVLRYQYPIPARTVKAGNPIDVSMLLRAFKTNDDAELSFTLNNQPSSLPSSCIKSSSANSLSPAYTLSSVGGCEPKRTQCRPYVHVNFPKVPVSCAQNCNSRYCYMTIDMQPKLGGWFVELSKEWTPRTTDGTTARTTDSIPLAGFEQITNELAVLSPARRRKVIESRWANISAYLDLIPPQSYPGYPTYTAVNLAQRRIGYGFQTNTTFTNADYVRFKNPRDIDVYRDYFDDQNGGPVYIFVADTMNSRIQVFMNATASAGDVGATFPLRPVPVKAPNDSSSTAYRSNELAVRPASGFGQGRPADWRSYTTLPGNSFVNITAGKGEFFYPHGIAVDQDPDSKDVYLFVADTYNHRIQVFRDLSGVSSQAIDAKQFDFEYVGGWGTYPLQTTMSVTPPGPYNFRYPKGIDIARFKNNSSYLYVVDSKNYRLMKYLIGDAAAASGSTITVSAKAGYGYDGSAFVSNLHQAGNLGVPLKASGTTPGFLDPQDVATGYSGFFLYTSPFGEGTQFLNNYMVYVSDYARNNTSAQPMNSTSTRDRLNMRVMQFIQIPASYSNISGNWIPWATEQVPFGSYTSTSPAGNLTLGQSVFGASNGVYNSTGDTNRGIASTNNVPGVAQVYTDRPFGVAALQWNTVKPIDIRVVNADGSDAAGLSSPITSYPPGTALPLNSALRIGVSSRYLSFGYPESMKDSFWNFSSEKSAFWNVSTAPSPSVGRWDGIKAGRVHIFCYGSAGAFQGHTALSEAPYSVTLSAFGCSRGGLAKIVAEDNDFAYSGRTGTLFYTIGK</sequence>
<evidence type="ECO:0000313" key="5">
    <source>
        <dbReference type="Proteomes" id="UP000229740"/>
    </source>
</evidence>
<organism evidence="4 5">
    <name type="scientific">candidate division KSB3 bacterium</name>
    <dbReference type="NCBI Taxonomy" id="2044937"/>
    <lineage>
        <taxon>Bacteria</taxon>
        <taxon>candidate division KSB3</taxon>
    </lineage>
</organism>
<proteinExistence type="predicted"/>
<feature type="repeat" description="NHL" evidence="2">
    <location>
        <begin position="868"/>
        <end position="916"/>
    </location>
</feature>
<dbReference type="PANTHER" id="PTHR24104:SF25">
    <property type="entry name" value="PROTEIN LIN-41"/>
    <property type="match status" value="1"/>
</dbReference>
<evidence type="ECO:0000256" key="3">
    <source>
        <dbReference type="SAM" id="SignalP"/>
    </source>
</evidence>
<dbReference type="EMBL" id="PDPS01000023">
    <property type="protein sequence ID" value="PID58319.1"/>
    <property type="molecule type" value="Genomic_DNA"/>
</dbReference>
<keyword evidence="1" id="KW-0677">Repeat</keyword>
<reference evidence="4 5" key="1">
    <citation type="submission" date="2017-10" db="EMBL/GenBank/DDBJ databases">
        <title>Novel microbial diversity and functional potential in the marine mammal oral microbiome.</title>
        <authorList>
            <person name="Dudek N.K."/>
            <person name="Sun C.L."/>
            <person name="Burstein D."/>
            <person name="Kantor R.S."/>
            <person name="Aliaga Goltsman D.S."/>
            <person name="Bik E.M."/>
            <person name="Thomas B.C."/>
            <person name="Banfield J.F."/>
            <person name="Relman D.A."/>
        </authorList>
    </citation>
    <scope>NUCLEOTIDE SEQUENCE [LARGE SCALE GENOMIC DNA]</scope>
    <source>
        <strain evidence="4">DOLZORAL124_49_17</strain>
    </source>
</reference>
<feature type="signal peptide" evidence="3">
    <location>
        <begin position="1"/>
        <end position="33"/>
    </location>
</feature>